<sequence>PITKEKLLGLAGSFIDIAVAFFNVVGWFKHKNPTVST</sequence>
<feature type="transmembrane region" description="Helical" evidence="1">
    <location>
        <begin position="7"/>
        <end position="28"/>
    </location>
</feature>
<reference evidence="2" key="1">
    <citation type="journal article" date="2014" name="Front. Microbiol.">
        <title>High frequency of phylogenetically diverse reductive dehalogenase-homologous genes in deep subseafloor sedimentary metagenomes.</title>
        <authorList>
            <person name="Kawai M."/>
            <person name="Futagami T."/>
            <person name="Toyoda A."/>
            <person name="Takaki Y."/>
            <person name="Nishi S."/>
            <person name="Hori S."/>
            <person name="Arai W."/>
            <person name="Tsubouchi T."/>
            <person name="Morono Y."/>
            <person name="Uchiyama I."/>
            <person name="Ito T."/>
            <person name="Fujiyama A."/>
            <person name="Inagaki F."/>
            <person name="Takami H."/>
        </authorList>
    </citation>
    <scope>NUCLEOTIDE SEQUENCE</scope>
    <source>
        <strain evidence="2">Expedition CK06-06</strain>
    </source>
</reference>
<keyword evidence="1" id="KW-0812">Transmembrane</keyword>
<feature type="non-terminal residue" evidence="2">
    <location>
        <position position="1"/>
    </location>
</feature>
<keyword evidence="1" id="KW-1133">Transmembrane helix</keyword>
<organism evidence="2">
    <name type="scientific">marine sediment metagenome</name>
    <dbReference type="NCBI Taxonomy" id="412755"/>
    <lineage>
        <taxon>unclassified sequences</taxon>
        <taxon>metagenomes</taxon>
        <taxon>ecological metagenomes</taxon>
    </lineage>
</organism>
<name>X1IJG8_9ZZZZ</name>
<evidence type="ECO:0000313" key="2">
    <source>
        <dbReference type="EMBL" id="GAH66269.1"/>
    </source>
</evidence>
<dbReference type="EMBL" id="BARU01033335">
    <property type="protein sequence ID" value="GAH66269.1"/>
    <property type="molecule type" value="Genomic_DNA"/>
</dbReference>
<keyword evidence="1" id="KW-0472">Membrane</keyword>
<gene>
    <name evidence="2" type="ORF">S03H2_52479</name>
</gene>
<dbReference type="AlphaFoldDB" id="X1IJG8"/>
<comment type="caution">
    <text evidence="2">The sequence shown here is derived from an EMBL/GenBank/DDBJ whole genome shotgun (WGS) entry which is preliminary data.</text>
</comment>
<evidence type="ECO:0000256" key="1">
    <source>
        <dbReference type="SAM" id="Phobius"/>
    </source>
</evidence>
<proteinExistence type="predicted"/>
<accession>X1IJG8</accession>
<protein>
    <submittedName>
        <fullName evidence="2">Uncharacterized protein</fullName>
    </submittedName>
</protein>